<evidence type="ECO:0000313" key="1">
    <source>
        <dbReference type="EMBL" id="PUV21968.1"/>
    </source>
</evidence>
<accession>A0A363NMC7</accession>
<proteinExistence type="predicted"/>
<dbReference type="EMBL" id="QCXX01000008">
    <property type="protein sequence ID" value="PUV21968.1"/>
    <property type="molecule type" value="Genomic_DNA"/>
</dbReference>
<dbReference type="AlphaFoldDB" id="A0A363NMC7"/>
<comment type="caution">
    <text evidence="1">The sequence shown here is derived from an EMBL/GenBank/DDBJ whole genome shotgun (WGS) entry which is preliminary data.</text>
</comment>
<sequence>MREGPKKRPVKTVKMAVIPDIHTTTIMKEIVREHQLRPIVLRFDLDKPRSDFEKKGLDAHYLMHDLTWDMLQTLKEQYRILEEIDYEIAELEYLLLPIEQDLDILEVMLKIKAPSVLPFDEHDDGAEININIGEFFKGAIYHNQRIQDLHDEVSEAYRWFNAHFEMIYEKESWIDEQLWDDIQQIYSNYLEAQVDIVSLDRDQEEFKEALSQVIELQDRYNDYGQVLFASFNALQARSEECYRRTEIVNKGLDELNKNLK</sequence>
<reference evidence="1 2" key="1">
    <citation type="submission" date="2018-04" db="EMBL/GenBank/DDBJ databases">
        <title>Sphingobacterium sp. M46 Genome.</title>
        <authorList>
            <person name="Cheng J."/>
            <person name="Li Y."/>
        </authorList>
    </citation>
    <scope>NUCLEOTIDE SEQUENCE [LARGE SCALE GENOMIC DNA]</scope>
    <source>
        <strain evidence="1 2">M46</strain>
    </source>
</reference>
<protein>
    <submittedName>
        <fullName evidence="1">Uncharacterized protein</fullName>
    </submittedName>
</protein>
<keyword evidence="2" id="KW-1185">Reference proteome</keyword>
<evidence type="ECO:0000313" key="2">
    <source>
        <dbReference type="Proteomes" id="UP000250831"/>
    </source>
</evidence>
<organism evidence="1 2">
    <name type="scientific">Sphingobacterium athyrii</name>
    <dbReference type="NCBI Taxonomy" id="2152717"/>
    <lineage>
        <taxon>Bacteria</taxon>
        <taxon>Pseudomonadati</taxon>
        <taxon>Bacteroidota</taxon>
        <taxon>Sphingobacteriia</taxon>
        <taxon>Sphingobacteriales</taxon>
        <taxon>Sphingobacteriaceae</taxon>
        <taxon>Sphingobacterium</taxon>
    </lineage>
</organism>
<name>A0A363NMC7_9SPHI</name>
<gene>
    <name evidence="1" type="ORF">DCO56_23825</name>
</gene>
<dbReference type="Proteomes" id="UP000250831">
    <property type="component" value="Unassembled WGS sequence"/>
</dbReference>